<proteinExistence type="inferred from homology"/>
<dbReference type="Proteomes" id="UP000559027">
    <property type="component" value="Unassembled WGS sequence"/>
</dbReference>
<reference evidence="8 9" key="1">
    <citation type="journal article" date="2020" name="ISME J.">
        <title>Uncovering the hidden diversity of litter-decomposition mechanisms in mushroom-forming fungi.</title>
        <authorList>
            <person name="Floudas D."/>
            <person name="Bentzer J."/>
            <person name="Ahren D."/>
            <person name="Johansson T."/>
            <person name="Persson P."/>
            <person name="Tunlid A."/>
        </authorList>
    </citation>
    <scope>NUCLEOTIDE SEQUENCE [LARGE SCALE GENOMIC DNA]</scope>
    <source>
        <strain evidence="8 9">CBS 146.42</strain>
    </source>
</reference>
<dbReference type="InterPro" id="IPR036396">
    <property type="entry name" value="Cyt_P450_sf"/>
</dbReference>
<dbReference type="InterPro" id="IPR050364">
    <property type="entry name" value="Cytochrome_P450_fung"/>
</dbReference>
<comment type="cofactor">
    <cofactor evidence="1">
        <name>heme</name>
        <dbReference type="ChEBI" id="CHEBI:30413"/>
    </cofactor>
</comment>
<comment type="similarity">
    <text evidence="2">Belongs to the cytochrome P450 family.</text>
</comment>
<protein>
    <recommendedName>
        <fullName evidence="10">Cytochrome P450</fullName>
    </recommendedName>
</protein>
<dbReference type="GO" id="GO:0005506">
    <property type="term" value="F:iron ion binding"/>
    <property type="evidence" value="ECO:0007669"/>
    <property type="project" value="InterPro"/>
</dbReference>
<dbReference type="SUPFAM" id="SSF48264">
    <property type="entry name" value="Cytochrome P450"/>
    <property type="match status" value="1"/>
</dbReference>
<accession>A0A8H5LJ88</accession>
<evidence type="ECO:0000256" key="5">
    <source>
        <dbReference type="ARBA" id="ARBA00023002"/>
    </source>
</evidence>
<keyword evidence="6" id="KW-0408">Iron</keyword>
<gene>
    <name evidence="8" type="ORF">D9756_003621</name>
</gene>
<organism evidence="8 9">
    <name type="scientific">Leucocoprinus leucothites</name>
    <dbReference type="NCBI Taxonomy" id="201217"/>
    <lineage>
        <taxon>Eukaryota</taxon>
        <taxon>Fungi</taxon>
        <taxon>Dikarya</taxon>
        <taxon>Basidiomycota</taxon>
        <taxon>Agaricomycotina</taxon>
        <taxon>Agaricomycetes</taxon>
        <taxon>Agaricomycetidae</taxon>
        <taxon>Agaricales</taxon>
        <taxon>Agaricineae</taxon>
        <taxon>Agaricaceae</taxon>
        <taxon>Leucocoprinus</taxon>
    </lineage>
</organism>
<dbReference type="PANTHER" id="PTHR46300:SF7">
    <property type="entry name" value="P450, PUTATIVE (EUROFUNG)-RELATED"/>
    <property type="match status" value="1"/>
</dbReference>
<dbReference type="GO" id="GO:0020037">
    <property type="term" value="F:heme binding"/>
    <property type="evidence" value="ECO:0007669"/>
    <property type="project" value="InterPro"/>
</dbReference>
<evidence type="ECO:0000256" key="2">
    <source>
        <dbReference type="ARBA" id="ARBA00010617"/>
    </source>
</evidence>
<keyword evidence="5" id="KW-0560">Oxidoreductase</keyword>
<keyword evidence="9" id="KW-1185">Reference proteome</keyword>
<evidence type="ECO:0000256" key="4">
    <source>
        <dbReference type="ARBA" id="ARBA00022723"/>
    </source>
</evidence>
<evidence type="ECO:0000256" key="1">
    <source>
        <dbReference type="ARBA" id="ARBA00001971"/>
    </source>
</evidence>
<keyword evidence="3" id="KW-0349">Heme</keyword>
<dbReference type="EMBL" id="JAACJO010000004">
    <property type="protein sequence ID" value="KAF5359346.1"/>
    <property type="molecule type" value="Genomic_DNA"/>
</dbReference>
<evidence type="ECO:0000256" key="6">
    <source>
        <dbReference type="ARBA" id="ARBA00023004"/>
    </source>
</evidence>
<dbReference type="Gene3D" id="1.10.630.10">
    <property type="entry name" value="Cytochrome P450"/>
    <property type="match status" value="1"/>
</dbReference>
<dbReference type="OrthoDB" id="1055148at2759"/>
<dbReference type="AlphaFoldDB" id="A0A8H5LJ88"/>
<dbReference type="InterPro" id="IPR001128">
    <property type="entry name" value="Cyt_P450"/>
</dbReference>
<evidence type="ECO:0000256" key="3">
    <source>
        <dbReference type="ARBA" id="ARBA00022617"/>
    </source>
</evidence>
<evidence type="ECO:0000256" key="7">
    <source>
        <dbReference type="ARBA" id="ARBA00023033"/>
    </source>
</evidence>
<evidence type="ECO:0000313" key="9">
    <source>
        <dbReference type="Proteomes" id="UP000559027"/>
    </source>
</evidence>
<evidence type="ECO:0000313" key="8">
    <source>
        <dbReference type="EMBL" id="KAF5359346.1"/>
    </source>
</evidence>
<name>A0A8H5LJ88_9AGAR</name>
<keyword evidence="4" id="KW-0479">Metal-binding</keyword>
<dbReference type="PANTHER" id="PTHR46300">
    <property type="entry name" value="P450, PUTATIVE (EUROFUNG)-RELATED-RELATED"/>
    <property type="match status" value="1"/>
</dbReference>
<dbReference type="Pfam" id="PF00067">
    <property type="entry name" value="p450"/>
    <property type="match status" value="1"/>
</dbReference>
<comment type="caution">
    <text evidence="8">The sequence shown here is derived from an EMBL/GenBank/DDBJ whole genome shotgun (WGS) entry which is preliminary data.</text>
</comment>
<evidence type="ECO:0008006" key="10">
    <source>
        <dbReference type="Google" id="ProtNLM"/>
    </source>
</evidence>
<sequence length="249" mass="28899">MSLFSSASALYGVGGFVVAWRFYRWYRERKANPNGLPLPPGPKGRPFIDNLLDFPTYKAWLVYDEWTKLYGDIVYFKVLGQPFLLLGSSVTTSNIFEKRSSNYSDRARMPMLCELMGWDWSFALMPYGPRWKHYRRIFHEHFQQNVVHKYNNIHVDATRAFLQRLLEAPEDFIQHTRHLFAATILKITYGIDIQEKDDPFVNAAEVINRSLAEAGNPGSFLVDLFPAMKHIPDWFPGAQWKKKQLTGSA</sequence>
<dbReference type="GO" id="GO:0016705">
    <property type="term" value="F:oxidoreductase activity, acting on paired donors, with incorporation or reduction of molecular oxygen"/>
    <property type="evidence" value="ECO:0007669"/>
    <property type="project" value="InterPro"/>
</dbReference>
<dbReference type="GO" id="GO:0004497">
    <property type="term" value="F:monooxygenase activity"/>
    <property type="evidence" value="ECO:0007669"/>
    <property type="project" value="UniProtKB-KW"/>
</dbReference>
<keyword evidence="7" id="KW-0503">Monooxygenase</keyword>